<feature type="compositionally biased region" description="Polar residues" evidence="1">
    <location>
        <begin position="30"/>
        <end position="41"/>
    </location>
</feature>
<dbReference type="OrthoDB" id="8041422at2759"/>
<gene>
    <name evidence="2" type="ORF">HERILL_LOCUS4642</name>
</gene>
<feature type="compositionally biased region" description="Low complexity" evidence="1">
    <location>
        <begin position="10"/>
        <end position="21"/>
    </location>
</feature>
<feature type="region of interest" description="Disordered" evidence="1">
    <location>
        <begin position="252"/>
        <end position="346"/>
    </location>
</feature>
<keyword evidence="3" id="KW-1185">Reference proteome</keyword>
<dbReference type="Pfam" id="PF14223">
    <property type="entry name" value="Retrotran_gag_2"/>
    <property type="match status" value="1"/>
</dbReference>
<evidence type="ECO:0000256" key="1">
    <source>
        <dbReference type="SAM" id="MobiDB-lite"/>
    </source>
</evidence>
<feature type="region of interest" description="Disordered" evidence="1">
    <location>
        <begin position="1"/>
        <end position="165"/>
    </location>
</feature>
<proteinExistence type="predicted"/>
<dbReference type="EMBL" id="LR899010">
    <property type="protein sequence ID" value="CAD7081543.1"/>
    <property type="molecule type" value="Genomic_DNA"/>
</dbReference>
<feature type="compositionally biased region" description="Polar residues" evidence="1">
    <location>
        <begin position="84"/>
        <end position="112"/>
    </location>
</feature>
<organism evidence="2 3">
    <name type="scientific">Hermetia illucens</name>
    <name type="common">Black soldier fly</name>
    <dbReference type="NCBI Taxonomy" id="343691"/>
    <lineage>
        <taxon>Eukaryota</taxon>
        <taxon>Metazoa</taxon>
        <taxon>Ecdysozoa</taxon>
        <taxon>Arthropoda</taxon>
        <taxon>Hexapoda</taxon>
        <taxon>Insecta</taxon>
        <taxon>Pterygota</taxon>
        <taxon>Neoptera</taxon>
        <taxon>Endopterygota</taxon>
        <taxon>Diptera</taxon>
        <taxon>Brachycera</taxon>
        <taxon>Stratiomyomorpha</taxon>
        <taxon>Stratiomyidae</taxon>
        <taxon>Hermetiinae</taxon>
        <taxon>Hermetia</taxon>
    </lineage>
</organism>
<feature type="compositionally biased region" description="Polar residues" evidence="1">
    <location>
        <begin position="318"/>
        <end position="343"/>
    </location>
</feature>
<evidence type="ECO:0000313" key="2">
    <source>
        <dbReference type="EMBL" id="CAD7081543.1"/>
    </source>
</evidence>
<feature type="compositionally biased region" description="Polar residues" evidence="1">
    <location>
        <begin position="144"/>
        <end position="158"/>
    </location>
</feature>
<sequence length="548" mass="63512">MFGSDRNKNWKNGYNNNSKDNPNNERQKTDTSGQYRKNTNGNRQQQDSDYNQYNNPNNTSGEYRSRNRNHQNNNENHRFSNSEQSRNNNRFSESQNFSNNRNSGQYRQSGQNRFDRAQNRGPNRQELMEIDNVQRNQSRKSSRDFSQNSDNINYNNPISDEIVQDQPEINNTNEECKLMKVIKKTFSKVQVNPLVNKQQKLYTRRSIVRVKRSQNKVQDNQNSPVQPTCATSSEFVKFPIDIKMLTITSNKTFTTKRKKSKKQVNSSLPMTNNENDDMETSSEENISDNDQEAPPPNKKIQTGMERYITITGKKKQKPTTNNEQVKPNEDTTTTNPGSSNYNSILADKSNDVNVTIRKTTKPPPIYIRQAASNKLTTEIGKIVGADNFYIVDLKRGDIKETKVQVVSEVKYTALVNWLDSKKMQYYTYQLKSAKGLKAVIKDKQLEFVEECTTAYDMLQQLDKMYLTQSMSLQIICRGKLEEIKFPSFHQVEEFFAEFENAVNEFKAAGGKIEETEKFSYLIRALPPSYTYIGDLIDVIPEEKRREHI</sequence>
<reference evidence="2 3" key="1">
    <citation type="submission" date="2020-11" db="EMBL/GenBank/DDBJ databases">
        <authorList>
            <person name="Wallbank WR R."/>
            <person name="Pardo Diaz C."/>
            <person name="Kozak K."/>
            <person name="Martin S."/>
            <person name="Jiggins C."/>
            <person name="Moest M."/>
            <person name="Warren A I."/>
            <person name="Generalovic N T."/>
            <person name="Byers J.R.P. K."/>
            <person name="Montejo-Kovacevich G."/>
            <person name="Yen C E."/>
        </authorList>
    </citation>
    <scope>NUCLEOTIDE SEQUENCE [LARGE SCALE GENOMIC DNA]</scope>
</reference>
<evidence type="ECO:0000313" key="3">
    <source>
        <dbReference type="Proteomes" id="UP000594454"/>
    </source>
</evidence>
<dbReference type="Proteomes" id="UP000594454">
    <property type="component" value="Chromosome 2"/>
</dbReference>
<name>A0A7R8YQC8_HERIL</name>
<dbReference type="AlphaFoldDB" id="A0A7R8YQC8"/>
<feature type="compositionally biased region" description="Low complexity" evidence="1">
    <location>
        <begin position="42"/>
        <end position="58"/>
    </location>
</feature>
<accession>A0A7R8YQC8</accession>
<feature type="compositionally biased region" description="Acidic residues" evidence="1">
    <location>
        <begin position="274"/>
        <end position="291"/>
    </location>
</feature>
<protein>
    <submittedName>
        <fullName evidence="2">Uncharacterized protein</fullName>
    </submittedName>
</protein>
<dbReference type="InParanoid" id="A0A7R8YQC8"/>